<feature type="domain" description="Major facilitator superfamily (MFS) profile" evidence="6">
    <location>
        <begin position="239"/>
        <end position="421"/>
    </location>
</feature>
<accession>D7BNG7</accession>
<feature type="transmembrane region" description="Helical" evidence="5">
    <location>
        <begin position="336"/>
        <end position="354"/>
    </location>
</feature>
<dbReference type="GO" id="GO:0005886">
    <property type="term" value="C:plasma membrane"/>
    <property type="evidence" value="ECO:0007669"/>
    <property type="project" value="UniProtKB-SubCell"/>
</dbReference>
<feature type="transmembrane region" description="Helical" evidence="5">
    <location>
        <begin position="366"/>
        <end position="389"/>
    </location>
</feature>
<sequence>MGGERRKIKNGSAALGVTLAFISDWSTVNSFSGYRELPRLTGIGYILTSFIGRFPTSMTVIGVLTLVTSITGSVARASLASAGLAIASGIASPTIGRLTDNYGQRVPLLIIAPLNIVALLALAFLITPTTPVWAIVLLAAFVGMTTIPLGALARVRWYTITRGRHDLAAALSWESVADEMGFVFGPAIVGLLASFFTPTTPILVAAVIVLTCVIPFALSQFSVGPALRGHDGKAPSIVRVLLKVRTPLLAMLALGMFFGAAQTSVTAFAQQAGAPSEAGLVYATMGLGAAITALASVGLPERFTQTARIVVGGTGLALGSLICLLAPSLIVLSATVFVAGLAIGPASVAIFTLAGERSPQGGDAVAVTALGSMNVLGVASSAALTGQIVESSASYGFLISAFCGLLIAAVTISTDLKNLRA</sequence>
<dbReference type="InterPro" id="IPR020846">
    <property type="entry name" value="MFS_dom"/>
</dbReference>
<dbReference type="HOGENOM" id="CLU_033532_2_0_11"/>
<dbReference type="InterPro" id="IPR011701">
    <property type="entry name" value="MFS"/>
</dbReference>
<dbReference type="KEGG" id="ahe:Arch_0734"/>
<evidence type="ECO:0000256" key="2">
    <source>
        <dbReference type="ARBA" id="ARBA00022692"/>
    </source>
</evidence>
<dbReference type="RefSeq" id="WP_013169964.1">
    <property type="nucleotide sequence ID" value="NC_014218.1"/>
</dbReference>
<feature type="transmembrane region" description="Helical" evidence="5">
    <location>
        <begin position="132"/>
        <end position="155"/>
    </location>
</feature>
<name>D7BNG7_ARCHD</name>
<dbReference type="eggNOG" id="COG2211">
    <property type="taxonomic scope" value="Bacteria"/>
</dbReference>
<evidence type="ECO:0000256" key="3">
    <source>
        <dbReference type="ARBA" id="ARBA00022989"/>
    </source>
</evidence>
<evidence type="ECO:0000313" key="7">
    <source>
        <dbReference type="EMBL" id="ADH92466.1"/>
    </source>
</evidence>
<feature type="transmembrane region" description="Helical" evidence="5">
    <location>
        <begin position="248"/>
        <end position="268"/>
    </location>
</feature>
<dbReference type="PANTHER" id="PTHR23542:SF1">
    <property type="entry name" value="MAJOR FACILITATOR SUPERFAMILY (MFS) PROFILE DOMAIN-CONTAINING PROTEIN"/>
    <property type="match status" value="1"/>
</dbReference>
<evidence type="ECO:0000259" key="6">
    <source>
        <dbReference type="PROSITE" id="PS50850"/>
    </source>
</evidence>
<keyword evidence="2 5" id="KW-0812">Transmembrane</keyword>
<feature type="transmembrane region" description="Helical" evidence="5">
    <location>
        <begin position="106"/>
        <end position="126"/>
    </location>
</feature>
<feature type="transmembrane region" description="Helical" evidence="5">
    <location>
        <begin position="176"/>
        <end position="196"/>
    </location>
</feature>
<keyword evidence="8" id="KW-1185">Reference proteome</keyword>
<feature type="transmembrane region" description="Helical" evidence="5">
    <location>
        <begin position="280"/>
        <end position="297"/>
    </location>
</feature>
<dbReference type="EMBL" id="CP002045">
    <property type="protein sequence ID" value="ADH92466.1"/>
    <property type="molecule type" value="Genomic_DNA"/>
</dbReference>
<dbReference type="AlphaFoldDB" id="D7BNG7"/>
<feature type="transmembrane region" description="Helical" evidence="5">
    <location>
        <begin position="395"/>
        <end position="416"/>
    </location>
</feature>
<evidence type="ECO:0000313" key="8">
    <source>
        <dbReference type="Proteomes" id="UP000000376"/>
    </source>
</evidence>
<dbReference type="PROSITE" id="PS50850">
    <property type="entry name" value="MFS"/>
    <property type="match status" value="1"/>
</dbReference>
<feature type="transmembrane region" description="Helical" evidence="5">
    <location>
        <begin position="202"/>
        <end position="227"/>
    </location>
</feature>
<dbReference type="SUPFAM" id="SSF103473">
    <property type="entry name" value="MFS general substrate transporter"/>
    <property type="match status" value="1"/>
</dbReference>
<feature type="transmembrane region" description="Helical" evidence="5">
    <location>
        <begin position="309"/>
        <end position="330"/>
    </location>
</feature>
<keyword evidence="3 5" id="KW-1133">Transmembrane helix</keyword>
<evidence type="ECO:0000256" key="5">
    <source>
        <dbReference type="SAM" id="Phobius"/>
    </source>
</evidence>
<keyword evidence="4 5" id="KW-0472">Membrane</keyword>
<comment type="subcellular location">
    <subcellularLocation>
        <location evidence="1">Cell membrane</location>
        <topology evidence="1">Multi-pass membrane protein</topology>
    </subcellularLocation>
</comment>
<dbReference type="Gene3D" id="1.20.1250.20">
    <property type="entry name" value="MFS general substrate transporter like domains"/>
    <property type="match status" value="2"/>
</dbReference>
<dbReference type="Proteomes" id="UP000000376">
    <property type="component" value="Chromosome"/>
</dbReference>
<organism evidence="7 8">
    <name type="scientific">Arcanobacterium haemolyticum (strain ATCC 9345 / DSM 20595 / CCM 5947 / CCUG 17215 / LMG 16163 / NBRC 15585 / NCTC 8452 / 11018)</name>
    <dbReference type="NCBI Taxonomy" id="644284"/>
    <lineage>
        <taxon>Bacteria</taxon>
        <taxon>Bacillati</taxon>
        <taxon>Actinomycetota</taxon>
        <taxon>Actinomycetes</taxon>
        <taxon>Actinomycetales</taxon>
        <taxon>Actinomycetaceae</taxon>
        <taxon>Arcanobacterium</taxon>
    </lineage>
</organism>
<dbReference type="OrthoDB" id="9180256at2"/>
<reference evidence="7 8" key="1">
    <citation type="journal article" date="2010" name="Stand. Genomic Sci.">
        <title>Complete genome sequence of Arcanobacterium haemolyticum type strain (11018).</title>
        <authorList>
            <person name="Yasawong M."/>
            <person name="Teshima H."/>
            <person name="Lapidus A."/>
            <person name="Nolan M."/>
            <person name="Lucas S."/>
            <person name="Glavina Del Rio T."/>
            <person name="Tice H."/>
            <person name="Cheng J."/>
            <person name="Bruce D."/>
            <person name="Detter C."/>
            <person name="Tapia R."/>
            <person name="Han C."/>
            <person name="Goodwin L."/>
            <person name="Pitluck S."/>
            <person name="Liolios K."/>
            <person name="Ivanova N."/>
            <person name="Mavromatis K."/>
            <person name="Mikhailova N."/>
            <person name="Pati A."/>
            <person name="Chen A."/>
            <person name="Palaniappan K."/>
            <person name="Land M."/>
            <person name="Hauser L."/>
            <person name="Chang Y."/>
            <person name="Jeffries C."/>
            <person name="Rohde M."/>
            <person name="Sikorski J."/>
            <person name="Pukall R."/>
            <person name="Goker M."/>
            <person name="Woyke T."/>
            <person name="Bristow J."/>
            <person name="Eisen J."/>
            <person name="Markowitz V."/>
            <person name="Hugenholtz P."/>
            <person name="Kyrpides N."/>
            <person name="Klenk H."/>
        </authorList>
    </citation>
    <scope>NUCLEOTIDE SEQUENCE [LARGE SCALE GENOMIC DNA]</scope>
    <source>
        <strain evidence="8">ATCC 9345 / DSM 20595 / CCUG 17215 / LMG 16163 / NBRC 15585 / NCTC 8452 / 11018</strain>
    </source>
</reference>
<feature type="transmembrane region" description="Helical" evidence="5">
    <location>
        <begin position="54"/>
        <end position="75"/>
    </location>
</feature>
<dbReference type="Pfam" id="PF07690">
    <property type="entry name" value="MFS_1"/>
    <property type="match status" value="1"/>
</dbReference>
<dbReference type="GO" id="GO:0022857">
    <property type="term" value="F:transmembrane transporter activity"/>
    <property type="evidence" value="ECO:0007669"/>
    <property type="project" value="InterPro"/>
</dbReference>
<evidence type="ECO:0000256" key="4">
    <source>
        <dbReference type="ARBA" id="ARBA00023136"/>
    </source>
</evidence>
<dbReference type="STRING" id="644284.Arch_0734"/>
<dbReference type="PANTHER" id="PTHR23542">
    <property type="match status" value="1"/>
</dbReference>
<protein>
    <submittedName>
        <fullName evidence="7">Major facilitator superfamily MFS_1</fullName>
    </submittedName>
</protein>
<evidence type="ECO:0000256" key="1">
    <source>
        <dbReference type="ARBA" id="ARBA00004651"/>
    </source>
</evidence>
<proteinExistence type="predicted"/>
<dbReference type="InterPro" id="IPR036259">
    <property type="entry name" value="MFS_trans_sf"/>
</dbReference>
<gene>
    <name evidence="7" type="ordered locus">Arch_0734</name>
</gene>